<dbReference type="Pfam" id="PF13444">
    <property type="entry name" value="Acetyltransf_5"/>
    <property type="match status" value="1"/>
</dbReference>
<dbReference type="SUPFAM" id="SSF55729">
    <property type="entry name" value="Acyl-CoA N-acyltransferases (Nat)"/>
    <property type="match status" value="1"/>
</dbReference>
<evidence type="ECO:0000313" key="12">
    <source>
        <dbReference type="Proteomes" id="UP000196878"/>
    </source>
</evidence>
<reference evidence="11 12" key="1">
    <citation type="submission" date="2016-12" db="EMBL/GenBank/DDBJ databases">
        <title>Comparison of Traditional DNA-DNA Hybridization with In Silico Genomic Analysis.</title>
        <authorList>
            <person name="Nicholson A.C."/>
            <person name="Humrighouse B.W."/>
            <person name="Graziano J."/>
            <person name="Lasker B."/>
            <person name="Whitney A.M."/>
            <person name="Mcquiston J.R."/>
        </authorList>
    </citation>
    <scope>NUCLEOTIDE SEQUENCE [LARGE SCALE GENOMIC DNA]</scope>
    <source>
        <strain evidence="11 12">H2240</strain>
    </source>
</reference>
<dbReference type="Proteomes" id="UP000196878">
    <property type="component" value="Unassembled WGS sequence"/>
</dbReference>
<evidence type="ECO:0000256" key="1">
    <source>
        <dbReference type="ARBA" id="ARBA00005189"/>
    </source>
</evidence>
<organism evidence="11 12">
    <name type="scientific">Haematobacter genomosp. 1</name>
    <dbReference type="NCBI Taxonomy" id="366618"/>
    <lineage>
        <taxon>Bacteria</taxon>
        <taxon>Pseudomonadati</taxon>
        <taxon>Pseudomonadota</taxon>
        <taxon>Alphaproteobacteria</taxon>
        <taxon>Rhodobacterales</taxon>
        <taxon>Paracoccaceae</taxon>
        <taxon>Haematobacter</taxon>
    </lineage>
</organism>
<protein>
    <recommendedName>
        <fullName evidence="8">L-ornithine N(alpha)-acyltransferase</fullName>
        <ecNumber evidence="7">2.3.2.30</ecNumber>
    </recommendedName>
</protein>
<dbReference type="GO" id="GO:0006629">
    <property type="term" value="P:lipid metabolic process"/>
    <property type="evidence" value="ECO:0007669"/>
    <property type="project" value="UniProtKB-KW"/>
</dbReference>
<evidence type="ECO:0000313" key="11">
    <source>
        <dbReference type="EMBL" id="OWJ80441.1"/>
    </source>
</evidence>
<dbReference type="InterPro" id="IPR052351">
    <property type="entry name" value="Ornithine_N-alpha-AT"/>
</dbReference>
<evidence type="ECO:0000256" key="2">
    <source>
        <dbReference type="ARBA" id="ARBA00022516"/>
    </source>
</evidence>
<keyword evidence="3 11" id="KW-0808">Transferase</keyword>
<dbReference type="PANTHER" id="PTHR37323:SF1">
    <property type="entry name" value="L-ORNITHINE N(ALPHA)-ACYLTRANSFERASE"/>
    <property type="match status" value="1"/>
</dbReference>
<comment type="caution">
    <text evidence="11">The sequence shown here is derived from an EMBL/GenBank/DDBJ whole genome shotgun (WGS) entry which is preliminary data.</text>
</comment>
<keyword evidence="2" id="KW-0444">Lipid biosynthesis</keyword>
<dbReference type="PANTHER" id="PTHR37323">
    <property type="entry name" value="GCN5-RELATED N-ACETYLTRANSFERASE"/>
    <property type="match status" value="1"/>
</dbReference>
<comment type="similarity">
    <text evidence="6">Belongs to the acetyltransferase family. OlsB subfamily.</text>
</comment>
<dbReference type="EC" id="2.3.2.30" evidence="7"/>
<evidence type="ECO:0000256" key="6">
    <source>
        <dbReference type="ARBA" id="ARBA00038095"/>
    </source>
</evidence>
<dbReference type="InterPro" id="IPR016181">
    <property type="entry name" value="Acyl_CoA_acyltransferase"/>
</dbReference>
<dbReference type="RefSeq" id="WP_088213756.1">
    <property type="nucleotide sequence ID" value="NZ_NIPW01000004.1"/>
</dbReference>
<comment type="function">
    <text evidence="9">Catalyzes the first step in the biosynthesis of ornithine lipids, which are phosphorus-free membrane lipids. Catalyzes the 3-hydroxyacyl-acyl carrier protein-dependent acylation of ornithine to form lyso-ornithine lipid (LOL).</text>
</comment>
<gene>
    <name evidence="11" type="ORF">CDV49_01210</name>
</gene>
<dbReference type="GO" id="GO:0043810">
    <property type="term" value="F:ornithine-acyl [acyl carrier protein] N-acyltransferase activity"/>
    <property type="evidence" value="ECO:0007669"/>
    <property type="project" value="UniProtKB-EC"/>
</dbReference>
<dbReference type="OrthoDB" id="9787072at2"/>
<accession>A0A212AG26</accession>
<name>A0A212AG26_9RHOB</name>
<comment type="pathway">
    <text evidence="1">Lipid metabolism.</text>
</comment>
<dbReference type="AlphaFoldDB" id="A0A212AG26"/>
<proteinExistence type="inferred from homology"/>
<dbReference type="Gene3D" id="3.40.630.30">
    <property type="match status" value="1"/>
</dbReference>
<evidence type="ECO:0000256" key="8">
    <source>
        <dbReference type="ARBA" id="ARBA00039866"/>
    </source>
</evidence>
<evidence type="ECO:0000256" key="7">
    <source>
        <dbReference type="ARBA" id="ARBA00039058"/>
    </source>
</evidence>
<keyword evidence="4" id="KW-0443">Lipid metabolism</keyword>
<evidence type="ECO:0000256" key="4">
    <source>
        <dbReference type="ARBA" id="ARBA00023098"/>
    </source>
</evidence>
<evidence type="ECO:0000256" key="3">
    <source>
        <dbReference type="ARBA" id="ARBA00022679"/>
    </source>
</evidence>
<dbReference type="EMBL" id="NIPW01000004">
    <property type="protein sequence ID" value="OWJ80441.1"/>
    <property type="molecule type" value="Genomic_DNA"/>
</dbReference>
<comment type="catalytic activity">
    <reaction evidence="10">
        <text>a (3R)-hydroxyacyl-[ACP] + L-ornithine = a lyso-ornithine lipid + holo-[ACP] + H(+)</text>
        <dbReference type="Rhea" id="RHEA:20633"/>
        <dbReference type="Rhea" id="RHEA-COMP:9685"/>
        <dbReference type="Rhea" id="RHEA-COMP:9945"/>
        <dbReference type="ChEBI" id="CHEBI:15378"/>
        <dbReference type="ChEBI" id="CHEBI:46911"/>
        <dbReference type="ChEBI" id="CHEBI:64479"/>
        <dbReference type="ChEBI" id="CHEBI:78827"/>
        <dbReference type="ChEBI" id="CHEBI:138482"/>
        <dbReference type="EC" id="2.3.2.30"/>
    </reaction>
    <physiologicalReaction direction="left-to-right" evidence="10">
        <dbReference type="Rhea" id="RHEA:20634"/>
    </physiologicalReaction>
</comment>
<keyword evidence="5 11" id="KW-0012">Acyltransferase</keyword>
<keyword evidence="12" id="KW-1185">Reference proteome</keyword>
<evidence type="ECO:0000256" key="9">
    <source>
        <dbReference type="ARBA" id="ARBA00045724"/>
    </source>
</evidence>
<evidence type="ECO:0000256" key="5">
    <source>
        <dbReference type="ARBA" id="ARBA00023315"/>
    </source>
</evidence>
<evidence type="ECO:0000256" key="10">
    <source>
        <dbReference type="ARBA" id="ARBA00047785"/>
    </source>
</evidence>
<sequence>MQNAPLARTGSQFSVRLASTPQDIRDAQRLRYEVFVAELGATGPLVDHEDRLECDRYDPFCDHLLLFDDAKGRVAAVYRLLPGERAELAGGFYTQNEYDLAPLLVSGRKLLELGRSCVHADYRGSAAMFVMWSALADYVMERGIEILFGTASFHGTDVDALALPLSWLHAHHLAPEALRVQAWGTPAQPMDLIPVTPDDKNRAIAAMPPLIRAYLRLGGVVGEGAWRDAAFNTTDVCLIVDTTHMSAQHRGYYTRGRGQPA</sequence>